<feature type="region of interest" description="Disordered" evidence="1">
    <location>
        <begin position="33"/>
        <end position="56"/>
    </location>
</feature>
<comment type="caution">
    <text evidence="2">The sequence shown here is derived from an EMBL/GenBank/DDBJ whole genome shotgun (WGS) entry which is preliminary data.</text>
</comment>
<proteinExistence type="predicted"/>
<gene>
    <name evidence="2" type="ORF">LX32DRAFT_418327</name>
</gene>
<reference evidence="2" key="1">
    <citation type="submission" date="2021-06" db="EMBL/GenBank/DDBJ databases">
        <title>Comparative genomics, transcriptomics and evolutionary studies reveal genomic signatures of adaptation to plant cell wall in hemibiotrophic fungi.</title>
        <authorList>
            <consortium name="DOE Joint Genome Institute"/>
            <person name="Baroncelli R."/>
            <person name="Diaz J.F."/>
            <person name="Benocci T."/>
            <person name="Peng M."/>
            <person name="Battaglia E."/>
            <person name="Haridas S."/>
            <person name="Andreopoulos W."/>
            <person name="Labutti K."/>
            <person name="Pangilinan J."/>
            <person name="Floch G.L."/>
            <person name="Makela M.R."/>
            <person name="Henrissat B."/>
            <person name="Grigoriev I.V."/>
            <person name="Crouch J.A."/>
            <person name="De Vries R.P."/>
            <person name="Sukno S.A."/>
            <person name="Thon M.R."/>
        </authorList>
    </citation>
    <scope>NUCLEOTIDE SEQUENCE</scope>
    <source>
        <strain evidence="2">MAFF235873</strain>
    </source>
</reference>
<dbReference type="Proteomes" id="UP001232148">
    <property type="component" value="Unassembled WGS sequence"/>
</dbReference>
<dbReference type="AlphaFoldDB" id="A0AAD9M705"/>
<protein>
    <submittedName>
        <fullName evidence="2">Uncharacterized protein</fullName>
    </submittedName>
</protein>
<evidence type="ECO:0000313" key="2">
    <source>
        <dbReference type="EMBL" id="KAK2034272.1"/>
    </source>
</evidence>
<evidence type="ECO:0000313" key="3">
    <source>
        <dbReference type="Proteomes" id="UP001232148"/>
    </source>
</evidence>
<organism evidence="2 3">
    <name type="scientific">Colletotrichum zoysiae</name>
    <dbReference type="NCBI Taxonomy" id="1216348"/>
    <lineage>
        <taxon>Eukaryota</taxon>
        <taxon>Fungi</taxon>
        <taxon>Dikarya</taxon>
        <taxon>Ascomycota</taxon>
        <taxon>Pezizomycotina</taxon>
        <taxon>Sordariomycetes</taxon>
        <taxon>Hypocreomycetidae</taxon>
        <taxon>Glomerellales</taxon>
        <taxon>Glomerellaceae</taxon>
        <taxon>Colletotrichum</taxon>
        <taxon>Colletotrichum graminicola species complex</taxon>
    </lineage>
</organism>
<sequence length="100" mass="9836">MDNCQVLSGKERTAGIGNVPFPLLHLLPPRPCSPASRARVTGPAGQSPAHGERVGGAEALMPVPSAAADHVGGRGRSGAGGTRACGAGLGLTYHGFPGSG</sequence>
<accession>A0AAD9M705</accession>
<dbReference type="EMBL" id="MU842815">
    <property type="protein sequence ID" value="KAK2034272.1"/>
    <property type="molecule type" value="Genomic_DNA"/>
</dbReference>
<name>A0AAD9M705_9PEZI</name>
<evidence type="ECO:0000256" key="1">
    <source>
        <dbReference type="SAM" id="MobiDB-lite"/>
    </source>
</evidence>
<keyword evidence="3" id="KW-1185">Reference proteome</keyword>